<dbReference type="EMBL" id="CAKXAJ010003748">
    <property type="protein sequence ID" value="CAH2208500.1"/>
    <property type="molecule type" value="Genomic_DNA"/>
</dbReference>
<sequence>MGVPCAKEEIDIAKRIGKENHKCRPIIISLTTTWKKMEIKKNKKALDNFPIYIKEDFPPKVIQKRIELQQQLKIEREQGKKVALRYDKIITLHG</sequence>
<evidence type="ECO:0000313" key="1">
    <source>
        <dbReference type="EMBL" id="CAH2208500.1"/>
    </source>
</evidence>
<proteinExistence type="predicted"/>
<dbReference type="Proteomes" id="UP000838756">
    <property type="component" value="Unassembled WGS sequence"/>
</dbReference>
<evidence type="ECO:0000313" key="2">
    <source>
        <dbReference type="Proteomes" id="UP000838756"/>
    </source>
</evidence>
<reference evidence="1" key="1">
    <citation type="submission" date="2022-03" db="EMBL/GenBank/DDBJ databases">
        <authorList>
            <person name="Lindestad O."/>
        </authorList>
    </citation>
    <scope>NUCLEOTIDE SEQUENCE</scope>
</reference>
<organism evidence="1 2">
    <name type="scientific">Pararge aegeria aegeria</name>
    <dbReference type="NCBI Taxonomy" id="348720"/>
    <lineage>
        <taxon>Eukaryota</taxon>
        <taxon>Metazoa</taxon>
        <taxon>Ecdysozoa</taxon>
        <taxon>Arthropoda</taxon>
        <taxon>Hexapoda</taxon>
        <taxon>Insecta</taxon>
        <taxon>Pterygota</taxon>
        <taxon>Neoptera</taxon>
        <taxon>Endopterygota</taxon>
        <taxon>Lepidoptera</taxon>
        <taxon>Glossata</taxon>
        <taxon>Ditrysia</taxon>
        <taxon>Papilionoidea</taxon>
        <taxon>Nymphalidae</taxon>
        <taxon>Satyrinae</taxon>
        <taxon>Satyrini</taxon>
        <taxon>Parargina</taxon>
        <taxon>Pararge</taxon>
    </lineage>
</organism>
<name>A0A8S4QFM5_9NEOP</name>
<comment type="caution">
    <text evidence="1">The sequence shown here is derived from an EMBL/GenBank/DDBJ whole genome shotgun (WGS) entry which is preliminary data.</text>
</comment>
<dbReference type="AlphaFoldDB" id="A0A8S4QFM5"/>
<accession>A0A8S4QFM5</accession>
<gene>
    <name evidence="1" type="primary">jg27158</name>
    <name evidence="1" type="ORF">PAEG_LOCUS1108</name>
</gene>
<dbReference type="OrthoDB" id="7437979at2759"/>
<keyword evidence="2" id="KW-1185">Reference proteome</keyword>
<protein>
    <submittedName>
        <fullName evidence="1">Jg27158 protein</fullName>
    </submittedName>
</protein>